<evidence type="ECO:0000313" key="1">
    <source>
        <dbReference type="EMBL" id="EFE72393.2"/>
    </source>
</evidence>
<gene>
    <name evidence="1" type="ORF">SSFG_07628</name>
</gene>
<evidence type="ECO:0000313" key="2">
    <source>
        <dbReference type="Proteomes" id="UP000003824"/>
    </source>
</evidence>
<dbReference type="eggNOG" id="ENOG5030DPM">
    <property type="taxonomic scope" value="Bacteria"/>
</dbReference>
<organism evidence="1 2">
    <name type="scientific">Streptomyces viridosporus (strain ATCC 14672 / DSM 40746 / JCM 4963 / KCTC 9882 / NRRL B-12104 / FH 1290)</name>
    <name type="common">Streptomyces ghanaensis</name>
    <dbReference type="NCBI Taxonomy" id="566461"/>
    <lineage>
        <taxon>Bacteria</taxon>
        <taxon>Bacillati</taxon>
        <taxon>Actinomycetota</taxon>
        <taxon>Actinomycetes</taxon>
        <taxon>Kitasatosporales</taxon>
        <taxon>Streptomycetaceae</taxon>
        <taxon>Streptomyces</taxon>
    </lineage>
</organism>
<protein>
    <submittedName>
        <fullName evidence="1">Predicted protein</fullName>
    </submittedName>
</protein>
<accession>D5ZQF1</accession>
<proteinExistence type="predicted"/>
<reference evidence="2" key="1">
    <citation type="submission" date="2008-12" db="EMBL/GenBank/DDBJ databases">
        <title>Annotation of Streptomyces ghanaensis ATCC 14672.</title>
        <authorList>
            <consortium name="The Broad Institute Genome Sequencing Platform"/>
            <consortium name="Broad Institute Microbial Sequencing Center"/>
            <person name="Fischbach M."/>
            <person name="Ward D."/>
            <person name="Young S."/>
            <person name="Kodira C.D."/>
            <person name="Zeng Q."/>
            <person name="Koehrsen M."/>
            <person name="Godfrey P."/>
            <person name="Alvarado L."/>
            <person name="Berlin A.M."/>
            <person name="Borenstein D."/>
            <person name="Chen Z."/>
            <person name="Engels R."/>
            <person name="Freedman E."/>
            <person name="Gellesch M."/>
            <person name="Goldberg J."/>
            <person name="Griggs A."/>
            <person name="Gujja S."/>
            <person name="Heiman D.I."/>
            <person name="Hepburn T.A."/>
            <person name="Howarth C."/>
            <person name="Jen D."/>
            <person name="Larson L."/>
            <person name="Lewis B."/>
            <person name="Mehta T."/>
            <person name="Park D."/>
            <person name="Pearson M."/>
            <person name="Roberts A."/>
            <person name="Saif S."/>
            <person name="Shea T.D."/>
            <person name="Shenoy N."/>
            <person name="Sisk P."/>
            <person name="Stolte C."/>
            <person name="Sykes S.N."/>
            <person name="Walk T."/>
            <person name="White J."/>
            <person name="Yandava C."/>
            <person name="Straight P."/>
            <person name="Clardy J."/>
            <person name="Hung D."/>
            <person name="Kolter R."/>
            <person name="Mekalanos J."/>
            <person name="Walker S."/>
            <person name="Walsh C.T."/>
            <person name="Wieland B.L.C."/>
            <person name="Ilzarbe M."/>
            <person name="Galagan J."/>
            <person name="Nusbaum C."/>
            <person name="Birren B."/>
        </authorList>
    </citation>
    <scope>NUCLEOTIDE SEQUENCE [LARGE SCALE GENOMIC DNA]</scope>
    <source>
        <strain evidence="2">ATCC 14672 / DSM 40746 / JCM 4963 / KCTC 9882 / NRRL B-12104 / FH 1290</strain>
    </source>
</reference>
<dbReference type="Proteomes" id="UP000003824">
    <property type="component" value="Unassembled WGS sequence"/>
</dbReference>
<name>D5ZQF1_STRV1</name>
<sequence length="38" mass="4025">MLALPLAEGDVHSNGTARLIAEHRAVLCADLTRVLALL</sequence>
<dbReference type="EMBL" id="DS999641">
    <property type="protein sequence ID" value="EFE72393.2"/>
    <property type="molecule type" value="Genomic_DNA"/>
</dbReference>
<dbReference type="AlphaFoldDB" id="D5ZQF1"/>